<name>A0AAU8A0F8_9BURK</name>
<evidence type="ECO:0000256" key="4">
    <source>
        <dbReference type="SAM" id="SignalP"/>
    </source>
</evidence>
<feature type="binding site" evidence="2">
    <location>
        <position position="157"/>
    </location>
    <ligand>
        <name>substrate</name>
    </ligand>
</feature>
<evidence type="ECO:0000256" key="1">
    <source>
        <dbReference type="ARBA" id="ARBA00022729"/>
    </source>
</evidence>
<keyword evidence="3" id="KW-0479">Metal-binding</keyword>
<dbReference type="RefSeq" id="WP_353437902.1">
    <property type="nucleotide sequence ID" value="NZ_CP099959.1"/>
</dbReference>
<dbReference type="InterPro" id="IPR018389">
    <property type="entry name" value="DctP_fam"/>
</dbReference>
<feature type="signal peptide" evidence="4">
    <location>
        <begin position="1"/>
        <end position="28"/>
    </location>
</feature>
<feature type="binding site" evidence="3">
    <location>
        <position position="216"/>
    </location>
    <ligand>
        <name>Na(+)</name>
        <dbReference type="ChEBI" id="CHEBI:29101"/>
    </ligand>
</feature>
<dbReference type="GO" id="GO:0031317">
    <property type="term" value="C:tripartite ATP-independent periplasmic transporter complex"/>
    <property type="evidence" value="ECO:0007669"/>
    <property type="project" value="InterPro"/>
</dbReference>
<dbReference type="CDD" id="cd13682">
    <property type="entry name" value="PBP2_TRAP_alpha-ketoacid"/>
    <property type="match status" value="1"/>
</dbReference>
<dbReference type="GO" id="GO:0046872">
    <property type="term" value="F:metal ion binding"/>
    <property type="evidence" value="ECO:0007669"/>
    <property type="project" value="UniProtKB-KW"/>
</dbReference>
<dbReference type="Gene3D" id="3.40.190.170">
    <property type="entry name" value="Bacterial extracellular solute-binding protein, family 7"/>
    <property type="match status" value="1"/>
</dbReference>
<protein>
    <submittedName>
        <fullName evidence="5">TRAP transporter substrate-binding protein</fullName>
    </submittedName>
</protein>
<dbReference type="PANTHER" id="PTHR33376">
    <property type="match status" value="1"/>
</dbReference>
<dbReference type="GO" id="GO:0055085">
    <property type="term" value="P:transmembrane transport"/>
    <property type="evidence" value="ECO:0007669"/>
    <property type="project" value="InterPro"/>
</dbReference>
<gene>
    <name evidence="5" type="ORF">NKE59_05190</name>
</gene>
<proteinExistence type="predicted"/>
<evidence type="ECO:0000256" key="3">
    <source>
        <dbReference type="PIRSR" id="PIRSR039026-2"/>
    </source>
</evidence>
<dbReference type="InterPro" id="IPR026289">
    <property type="entry name" value="SBP_TakP-like"/>
</dbReference>
<feature type="binding site" evidence="2">
    <location>
        <position position="178"/>
    </location>
    <ligand>
        <name>substrate</name>
    </ligand>
</feature>
<dbReference type="SUPFAM" id="SSF53850">
    <property type="entry name" value="Periplasmic binding protein-like II"/>
    <property type="match status" value="1"/>
</dbReference>
<organism evidence="5">
    <name type="scientific">Polynucleobacter sp. UK-FUSCHL-C3</name>
    <dbReference type="NCBI Taxonomy" id="2955208"/>
    <lineage>
        <taxon>Bacteria</taxon>
        <taxon>Pseudomonadati</taxon>
        <taxon>Pseudomonadota</taxon>
        <taxon>Betaproteobacteria</taxon>
        <taxon>Burkholderiales</taxon>
        <taxon>Burkholderiaceae</taxon>
        <taxon>Polynucleobacter</taxon>
    </lineage>
</organism>
<dbReference type="PANTHER" id="PTHR33376:SF5">
    <property type="entry name" value="EXTRACYTOPLASMIC SOLUTE RECEPTOR PROTEIN"/>
    <property type="match status" value="1"/>
</dbReference>
<dbReference type="Gene3D" id="3.40.190.10">
    <property type="entry name" value="Periplasmic binding protein-like II"/>
    <property type="match status" value="1"/>
</dbReference>
<dbReference type="Pfam" id="PF03480">
    <property type="entry name" value="DctP"/>
    <property type="match status" value="1"/>
</dbReference>
<dbReference type="PIRSF" id="PIRSF039026">
    <property type="entry name" value="SiaP"/>
    <property type="match status" value="1"/>
</dbReference>
<dbReference type="PROSITE" id="PS51318">
    <property type="entry name" value="TAT"/>
    <property type="match status" value="1"/>
</dbReference>
<keyword evidence="1 4" id="KW-0732">Signal</keyword>
<dbReference type="GO" id="GO:0015849">
    <property type="term" value="P:organic acid transport"/>
    <property type="evidence" value="ECO:0007669"/>
    <property type="project" value="InterPro"/>
</dbReference>
<feature type="binding site" evidence="3">
    <location>
        <position position="241"/>
    </location>
    <ligand>
        <name>substrate</name>
    </ligand>
</feature>
<evidence type="ECO:0000313" key="5">
    <source>
        <dbReference type="EMBL" id="XCC56901.1"/>
    </source>
</evidence>
<accession>A0AAU8A0F8</accession>
<dbReference type="EMBL" id="CP099959">
    <property type="protein sequence ID" value="XCC56901.1"/>
    <property type="molecule type" value="Genomic_DNA"/>
</dbReference>
<dbReference type="InterPro" id="IPR019546">
    <property type="entry name" value="TAT_signal_bac_arc"/>
</dbReference>
<feature type="chain" id="PRO_5043885305" evidence="4">
    <location>
        <begin position="29"/>
        <end position="362"/>
    </location>
</feature>
<dbReference type="InterPro" id="IPR006311">
    <property type="entry name" value="TAT_signal"/>
</dbReference>
<dbReference type="NCBIfam" id="NF037995">
    <property type="entry name" value="TRAP_S1"/>
    <property type="match status" value="1"/>
</dbReference>
<sequence>MTRRSFIKQTGGLAIAGGATLLSSSALAQSDTVRWRCASSFPKSVDTLYGTAELIARRVGQITGGKFQISVHAAGEIVPALQVLDAVEKGTIECNHTAPYYYIGKDPAWAFGTCIPFGLNSRQYNAWWIHGDGEKIFNEFARQSGVINFLAGNTGTQMAGWFKKEIKTVDDLKGLKFRTGGMGGQVLTKLGVVTQQLPAGEIYSALEKGTIDAAEFTVPYDDEKLGLNKIAKYYYYPGWNEGSAALAFQVNAKAYDALPEAYKMAIQAATSEANTWMQAKYDALNPNALKRLVQGGAILRAYPQSVMDDCFKANQELLEETSAKSATFKRILTQMRSFQRDQQAWFRVAEGSYDNFMSRQKL</sequence>
<dbReference type="NCBIfam" id="TIGR01409">
    <property type="entry name" value="TAT_signal_seq"/>
    <property type="match status" value="1"/>
</dbReference>
<dbReference type="InterPro" id="IPR041722">
    <property type="entry name" value="TakP/all3028"/>
</dbReference>
<evidence type="ECO:0000256" key="2">
    <source>
        <dbReference type="PIRSR" id="PIRSR039026-1"/>
    </source>
</evidence>
<reference evidence="5" key="1">
    <citation type="submission" date="2022-06" db="EMBL/GenBank/DDBJ databases">
        <title>New Polynucleobacter species.</title>
        <authorList>
            <person name="Hahn M.W."/>
        </authorList>
    </citation>
    <scope>NUCLEOTIDE SEQUENCE</scope>
    <source>
        <strain evidence="5">UK-FUSCHL-C3</strain>
    </source>
</reference>
<dbReference type="GO" id="GO:0043177">
    <property type="term" value="F:organic acid binding"/>
    <property type="evidence" value="ECO:0007669"/>
    <property type="project" value="InterPro"/>
</dbReference>
<dbReference type="AlphaFoldDB" id="A0AAU8A0F8"/>
<feature type="binding site" evidence="3">
    <location>
        <position position="215"/>
    </location>
    <ligand>
        <name>substrate</name>
    </ligand>
</feature>
<dbReference type="InterPro" id="IPR038404">
    <property type="entry name" value="TRAP_DctP_sf"/>
</dbReference>